<sequence length="261" mass="30429">MDSIGASVKGWVVLSLLSNKYDALFKSRFHGAANIRGIRYQILYSILRAFELYENKTQSASITLEGIEDVDIEINNFKIFNEHAQVKSASKPWAWSNLKSYDNKRGPIQNFIEAYRVDSDSNFLLVFDFELKNEIEKISRFNSLPETEKQGLRNKFRELCRSCGGTNYEADSILDKLKIVSLSEEEILESLRRIISKTYDLGSDLVECYIKIFISAFLKWAEERKKVFRKDLEEIRVSIKESYKREEDFQAYGRGLIDRIH</sequence>
<keyword evidence="2" id="KW-1185">Reference proteome</keyword>
<gene>
    <name evidence="1" type="ORF">RG963_09910</name>
</gene>
<organism evidence="1 2">
    <name type="scientific">Methanosarcina baikalica</name>
    <dbReference type="NCBI Taxonomy" id="3073890"/>
    <lineage>
        <taxon>Archaea</taxon>
        <taxon>Methanobacteriati</taxon>
        <taxon>Methanobacteriota</taxon>
        <taxon>Stenosarchaea group</taxon>
        <taxon>Methanomicrobia</taxon>
        <taxon>Methanosarcinales</taxon>
        <taxon>Methanosarcinaceae</taxon>
        <taxon>Methanosarcina</taxon>
    </lineage>
</organism>
<reference evidence="2" key="1">
    <citation type="submission" date="2023-07" db="EMBL/GenBank/DDBJ databases">
        <title>Whole-genome sequencing of a new Methanosarcina sp. Z-7115.</title>
        <authorList>
            <person name="Zhilina T.N."/>
            <person name="Merkel A.Y."/>
        </authorList>
    </citation>
    <scope>NUCLEOTIDE SEQUENCE [LARGE SCALE GENOMIC DNA]</scope>
    <source>
        <strain evidence="2">Z-7115</strain>
    </source>
</reference>
<proteinExistence type="predicted"/>
<name>A0ABU2D288_9EURY</name>
<protein>
    <submittedName>
        <fullName evidence="1">Uncharacterized protein</fullName>
    </submittedName>
</protein>
<accession>A0ABU2D288</accession>
<dbReference type="RefSeq" id="WP_310576110.1">
    <property type="nucleotide sequence ID" value="NZ_JAVKPK010000037.1"/>
</dbReference>
<evidence type="ECO:0000313" key="2">
    <source>
        <dbReference type="Proteomes" id="UP001246244"/>
    </source>
</evidence>
<comment type="caution">
    <text evidence="1">The sequence shown here is derived from an EMBL/GenBank/DDBJ whole genome shotgun (WGS) entry which is preliminary data.</text>
</comment>
<evidence type="ECO:0000313" key="1">
    <source>
        <dbReference type="EMBL" id="MDR7666083.1"/>
    </source>
</evidence>
<dbReference type="EMBL" id="JAVKPK010000037">
    <property type="protein sequence ID" value="MDR7666083.1"/>
    <property type="molecule type" value="Genomic_DNA"/>
</dbReference>
<dbReference type="Proteomes" id="UP001246244">
    <property type="component" value="Unassembled WGS sequence"/>
</dbReference>